<dbReference type="AlphaFoldDB" id="A0A9E2KAV7"/>
<dbReference type="Proteomes" id="UP000824229">
    <property type="component" value="Unassembled WGS sequence"/>
</dbReference>
<proteinExistence type="predicted"/>
<reference evidence="1" key="2">
    <citation type="submission" date="2021-04" db="EMBL/GenBank/DDBJ databases">
        <authorList>
            <person name="Gilroy R."/>
        </authorList>
    </citation>
    <scope>NUCLEOTIDE SEQUENCE</scope>
    <source>
        <strain evidence="1">B5-657</strain>
    </source>
</reference>
<name>A0A9E2KAV7_9FIRM</name>
<gene>
    <name evidence="1" type="ORF">H9872_05495</name>
</gene>
<organism evidence="1 2">
    <name type="scientific">Candidatus Cellulosilyticum pullistercoris</name>
    <dbReference type="NCBI Taxonomy" id="2838521"/>
    <lineage>
        <taxon>Bacteria</taxon>
        <taxon>Bacillati</taxon>
        <taxon>Bacillota</taxon>
        <taxon>Clostridia</taxon>
        <taxon>Lachnospirales</taxon>
        <taxon>Cellulosilyticaceae</taxon>
        <taxon>Cellulosilyticum</taxon>
    </lineage>
</organism>
<evidence type="ECO:0000313" key="1">
    <source>
        <dbReference type="EMBL" id="MBU3804189.1"/>
    </source>
</evidence>
<evidence type="ECO:0000313" key="2">
    <source>
        <dbReference type="Proteomes" id="UP000824229"/>
    </source>
</evidence>
<sequence length="68" mass="7825">MQEYRCSSCGYRKVERDMIDVMGQVPMYPGFAAGFMPNFSNYMDWKEDPVCPNCGKASSWKTIINNNN</sequence>
<reference evidence="1" key="1">
    <citation type="journal article" date="2021" name="PeerJ">
        <title>Extensive microbial diversity within the chicken gut microbiome revealed by metagenomics and culture.</title>
        <authorList>
            <person name="Gilroy R."/>
            <person name="Ravi A."/>
            <person name="Getino M."/>
            <person name="Pursley I."/>
            <person name="Horton D.L."/>
            <person name="Alikhan N.F."/>
            <person name="Baker D."/>
            <person name="Gharbi K."/>
            <person name="Hall N."/>
            <person name="Watson M."/>
            <person name="Adriaenssens E.M."/>
            <person name="Foster-Nyarko E."/>
            <person name="Jarju S."/>
            <person name="Secka A."/>
            <person name="Antonio M."/>
            <person name="Oren A."/>
            <person name="Chaudhuri R.R."/>
            <person name="La Ragione R."/>
            <person name="Hildebrand F."/>
            <person name="Pallen M.J."/>
        </authorList>
    </citation>
    <scope>NUCLEOTIDE SEQUENCE</scope>
    <source>
        <strain evidence="1">B5-657</strain>
    </source>
</reference>
<accession>A0A9E2KAV7</accession>
<dbReference type="EMBL" id="JAHLFQ010000121">
    <property type="protein sequence ID" value="MBU3804189.1"/>
    <property type="molecule type" value="Genomic_DNA"/>
</dbReference>
<protein>
    <submittedName>
        <fullName evidence="1">TM1802 family CRISPR-associated protein</fullName>
    </submittedName>
</protein>
<comment type="caution">
    <text evidence="1">The sequence shown here is derived from an EMBL/GenBank/DDBJ whole genome shotgun (WGS) entry which is preliminary data.</text>
</comment>